<keyword evidence="2" id="KW-1185">Reference proteome</keyword>
<sequence>MHKFLKTECVDGTKLQDYSDSYCGSLMTTNWKISEEKYNNYQTYDAEALANYKTLYQKWKNYGEGTGDTTFDGPGNDCLGIGRALYCAYSFPYCEDGQDKPGVCDFLCDLWKYRCPDEDEEYDKLCANKRGKNCADGQILQMGQQFKIYLIILLAYLILPE</sequence>
<accession>A0A0V0QW19</accession>
<comment type="caution">
    <text evidence="1">The sequence shown here is derived from an EMBL/GenBank/DDBJ whole genome shotgun (WGS) entry which is preliminary data.</text>
</comment>
<evidence type="ECO:0000313" key="1">
    <source>
        <dbReference type="EMBL" id="KRX06427.1"/>
    </source>
</evidence>
<proteinExistence type="predicted"/>
<dbReference type="OMA" id="SEHYCAN"/>
<gene>
    <name evidence="1" type="ORF">PPERSA_05040</name>
</gene>
<dbReference type="InParanoid" id="A0A0V0QW19"/>
<dbReference type="AlphaFoldDB" id="A0A0V0QW19"/>
<name>A0A0V0QW19_PSEPJ</name>
<organism evidence="1 2">
    <name type="scientific">Pseudocohnilembus persalinus</name>
    <name type="common">Ciliate</name>
    <dbReference type="NCBI Taxonomy" id="266149"/>
    <lineage>
        <taxon>Eukaryota</taxon>
        <taxon>Sar</taxon>
        <taxon>Alveolata</taxon>
        <taxon>Ciliophora</taxon>
        <taxon>Intramacronucleata</taxon>
        <taxon>Oligohymenophorea</taxon>
        <taxon>Scuticociliatia</taxon>
        <taxon>Philasterida</taxon>
        <taxon>Pseudocohnilembidae</taxon>
        <taxon>Pseudocohnilembus</taxon>
    </lineage>
</organism>
<evidence type="ECO:0000313" key="2">
    <source>
        <dbReference type="Proteomes" id="UP000054937"/>
    </source>
</evidence>
<reference evidence="1 2" key="1">
    <citation type="journal article" date="2015" name="Sci. Rep.">
        <title>Genome of the facultative scuticociliatosis pathogen Pseudocohnilembus persalinus provides insight into its virulence through horizontal gene transfer.</title>
        <authorList>
            <person name="Xiong J."/>
            <person name="Wang G."/>
            <person name="Cheng J."/>
            <person name="Tian M."/>
            <person name="Pan X."/>
            <person name="Warren A."/>
            <person name="Jiang C."/>
            <person name="Yuan D."/>
            <person name="Miao W."/>
        </authorList>
    </citation>
    <scope>NUCLEOTIDE SEQUENCE [LARGE SCALE GENOMIC DNA]</scope>
    <source>
        <strain evidence="1">36N120E</strain>
    </source>
</reference>
<protein>
    <submittedName>
        <fullName evidence="1">Uncharacterized protein</fullName>
    </submittedName>
</protein>
<dbReference type="Proteomes" id="UP000054937">
    <property type="component" value="Unassembled WGS sequence"/>
</dbReference>
<dbReference type="EMBL" id="LDAU01000096">
    <property type="protein sequence ID" value="KRX06427.1"/>
    <property type="molecule type" value="Genomic_DNA"/>
</dbReference>